<evidence type="ECO:0000256" key="3">
    <source>
        <dbReference type="ARBA" id="ARBA00023015"/>
    </source>
</evidence>
<evidence type="ECO:0000313" key="9">
    <source>
        <dbReference type="EMBL" id="KAK9279796.1"/>
    </source>
</evidence>
<feature type="compositionally biased region" description="Polar residues" evidence="7">
    <location>
        <begin position="500"/>
        <end position="512"/>
    </location>
</feature>
<evidence type="ECO:0000256" key="2">
    <source>
        <dbReference type="ARBA" id="ARBA00022737"/>
    </source>
</evidence>
<dbReference type="SUPFAM" id="SSF118290">
    <property type="entry name" value="WRKY DNA-binding domain"/>
    <property type="match status" value="2"/>
</dbReference>
<dbReference type="SMART" id="SM00774">
    <property type="entry name" value="WRKY"/>
    <property type="match status" value="2"/>
</dbReference>
<comment type="caution">
    <text evidence="9">The sequence shown here is derived from an EMBL/GenBank/DDBJ whole genome shotgun (WGS) entry which is preliminary data.</text>
</comment>
<dbReference type="Proteomes" id="UP001415857">
    <property type="component" value="Unassembled WGS sequence"/>
</dbReference>
<dbReference type="Gene3D" id="2.20.25.80">
    <property type="entry name" value="WRKY domain"/>
    <property type="match status" value="2"/>
</dbReference>
<feature type="region of interest" description="Disordered" evidence="7">
    <location>
        <begin position="278"/>
        <end position="318"/>
    </location>
</feature>
<feature type="region of interest" description="Disordered" evidence="7">
    <location>
        <begin position="500"/>
        <end position="523"/>
    </location>
</feature>
<dbReference type="InterPro" id="IPR003657">
    <property type="entry name" value="WRKY_dom"/>
</dbReference>
<keyword evidence="2" id="KW-0677">Repeat</keyword>
<dbReference type="EMBL" id="JBBPBK010000008">
    <property type="protein sequence ID" value="KAK9279796.1"/>
    <property type="molecule type" value="Genomic_DNA"/>
</dbReference>
<dbReference type="Pfam" id="PF03106">
    <property type="entry name" value="WRKY"/>
    <property type="match status" value="2"/>
</dbReference>
<feature type="domain" description="WRKY" evidence="8">
    <location>
        <begin position="191"/>
        <end position="256"/>
    </location>
</feature>
<feature type="region of interest" description="Disordered" evidence="7">
    <location>
        <begin position="1"/>
        <end position="43"/>
    </location>
</feature>
<evidence type="ECO:0000256" key="7">
    <source>
        <dbReference type="SAM" id="MobiDB-lite"/>
    </source>
</evidence>
<evidence type="ECO:0000256" key="1">
    <source>
        <dbReference type="ARBA" id="ARBA00004123"/>
    </source>
</evidence>
<evidence type="ECO:0000256" key="4">
    <source>
        <dbReference type="ARBA" id="ARBA00023125"/>
    </source>
</evidence>
<feature type="compositionally biased region" description="Polar residues" evidence="7">
    <location>
        <begin position="1"/>
        <end position="11"/>
    </location>
</feature>
<feature type="compositionally biased region" description="Basic and acidic residues" evidence="7">
    <location>
        <begin position="12"/>
        <end position="22"/>
    </location>
</feature>
<dbReference type="FunFam" id="2.20.25.80:FF:000006">
    <property type="entry name" value="WRKY transcription factor"/>
    <property type="match status" value="2"/>
</dbReference>
<dbReference type="InterPro" id="IPR036576">
    <property type="entry name" value="WRKY_dom_sf"/>
</dbReference>
<dbReference type="GO" id="GO:0005634">
    <property type="term" value="C:nucleus"/>
    <property type="evidence" value="ECO:0007669"/>
    <property type="project" value="UniProtKB-SubCell"/>
</dbReference>
<protein>
    <recommendedName>
        <fullName evidence="8">WRKY domain-containing protein</fullName>
    </recommendedName>
</protein>
<sequence length="557" mass="61506">MADDTQASQPQRGEDTLHKPPDRQTCSSPSSLSTLSLPHDSSSQLLVQNHKSEALDDGNGYECDCPSFSELLEGVIAAKSGVAVDAAESEMVLVDPTVETVGFEGKFEMSHQEVLASVTAKAAQTQAQKELQTGCSYLSTELSPITQYELSVSNSIPITPQPSLALEDDARIPEADQNNSSKYEAKLDHTTAKTPTPDGYNWRKYGQKLVKSTKSSRSYYKCTNLDCHAKKKVQRCDLSSRVIEIVYKGQHNHDPPRKIRCTRGRRFVSGLAIGSDTIDPSVQKLDGSDSSTLRIEHRQNSPPMSELEGQNCSDFDGNAGIKVEQERDDELEPKLRIESQKPMLLPLKRKRLRPSSSDEISGIEPEDDYGQERRLKRRMKERGAAYSNPLCKIVKESKIVVHATDDVGISSDGYRWRKYGQKMVKGSPHPRSYYRCTSAGCPVRKHVERATDSTTTIIVTYEGKHDHDMPVPKKRRGPRAAALLIAAAAAMNNVQCNKTETLPNQRSLTEGSLENEGDSTNDKALELGGEKALESARTLLSIGIELKPCYKNIGHSS</sequence>
<dbReference type="InterPro" id="IPR044810">
    <property type="entry name" value="WRKY_plant"/>
</dbReference>
<name>A0AAP0RQ38_LIQFO</name>
<comment type="subcellular location">
    <subcellularLocation>
        <location evidence="1">Nucleus</location>
    </subcellularLocation>
</comment>
<keyword evidence="4" id="KW-0238">DNA-binding</keyword>
<keyword evidence="10" id="KW-1185">Reference proteome</keyword>
<reference evidence="9 10" key="1">
    <citation type="journal article" date="2024" name="Plant J.">
        <title>Genome sequences and population genomics reveal climatic adaptation and genomic divergence between two closely related sweetgum species.</title>
        <authorList>
            <person name="Xu W.Q."/>
            <person name="Ren C.Q."/>
            <person name="Zhang X.Y."/>
            <person name="Comes H.P."/>
            <person name="Liu X.H."/>
            <person name="Li Y.G."/>
            <person name="Kettle C.J."/>
            <person name="Jalonen R."/>
            <person name="Gaisberger H."/>
            <person name="Ma Y.Z."/>
            <person name="Qiu Y.X."/>
        </authorList>
    </citation>
    <scope>NUCLEOTIDE SEQUENCE [LARGE SCALE GENOMIC DNA]</scope>
    <source>
        <strain evidence="9">Hangzhou</strain>
    </source>
</reference>
<evidence type="ECO:0000313" key="10">
    <source>
        <dbReference type="Proteomes" id="UP001415857"/>
    </source>
</evidence>
<dbReference type="AlphaFoldDB" id="A0AAP0RQ38"/>
<accession>A0AAP0RQ38</accession>
<dbReference type="PANTHER" id="PTHR31221">
    <property type="entry name" value="WRKY TRANSCRIPTION FACTOR PROTEIN 1-RELATED"/>
    <property type="match status" value="1"/>
</dbReference>
<feature type="compositionally biased region" description="Low complexity" evidence="7">
    <location>
        <begin position="27"/>
        <end position="43"/>
    </location>
</feature>
<keyword evidence="6" id="KW-0539">Nucleus</keyword>
<evidence type="ECO:0000259" key="8">
    <source>
        <dbReference type="PROSITE" id="PS50811"/>
    </source>
</evidence>
<dbReference type="PANTHER" id="PTHR31221:SF322">
    <property type="entry name" value="WRKY TRANSCRIPTION FACTOR 3-RELATED"/>
    <property type="match status" value="1"/>
</dbReference>
<keyword evidence="5" id="KW-0804">Transcription</keyword>
<dbReference type="GO" id="GO:0003700">
    <property type="term" value="F:DNA-binding transcription factor activity"/>
    <property type="evidence" value="ECO:0007669"/>
    <property type="project" value="InterPro"/>
</dbReference>
<feature type="region of interest" description="Disordered" evidence="7">
    <location>
        <begin position="177"/>
        <end position="199"/>
    </location>
</feature>
<organism evidence="9 10">
    <name type="scientific">Liquidambar formosana</name>
    <name type="common">Formosan gum</name>
    <dbReference type="NCBI Taxonomy" id="63359"/>
    <lineage>
        <taxon>Eukaryota</taxon>
        <taxon>Viridiplantae</taxon>
        <taxon>Streptophyta</taxon>
        <taxon>Embryophyta</taxon>
        <taxon>Tracheophyta</taxon>
        <taxon>Spermatophyta</taxon>
        <taxon>Magnoliopsida</taxon>
        <taxon>eudicotyledons</taxon>
        <taxon>Gunneridae</taxon>
        <taxon>Pentapetalae</taxon>
        <taxon>Saxifragales</taxon>
        <taxon>Altingiaceae</taxon>
        <taxon>Liquidambar</taxon>
    </lineage>
</organism>
<proteinExistence type="predicted"/>
<feature type="domain" description="WRKY" evidence="8">
    <location>
        <begin position="405"/>
        <end position="470"/>
    </location>
</feature>
<dbReference type="PROSITE" id="PS50811">
    <property type="entry name" value="WRKY"/>
    <property type="match status" value="2"/>
</dbReference>
<gene>
    <name evidence="9" type="ORF">L1049_013478</name>
</gene>
<evidence type="ECO:0000256" key="5">
    <source>
        <dbReference type="ARBA" id="ARBA00023163"/>
    </source>
</evidence>
<feature type="compositionally biased region" description="Polar residues" evidence="7">
    <location>
        <begin position="300"/>
        <end position="313"/>
    </location>
</feature>
<evidence type="ECO:0000256" key="6">
    <source>
        <dbReference type="ARBA" id="ARBA00023242"/>
    </source>
</evidence>
<keyword evidence="3" id="KW-0805">Transcription regulation</keyword>
<dbReference type="GO" id="GO:0043565">
    <property type="term" value="F:sequence-specific DNA binding"/>
    <property type="evidence" value="ECO:0007669"/>
    <property type="project" value="InterPro"/>
</dbReference>